<dbReference type="NCBIfam" id="TIGR00932">
    <property type="entry name" value="2a37"/>
    <property type="match status" value="1"/>
</dbReference>
<sequence length="396" mass="41965">MRFFLILGGGVAMLLFFKLLIILVSTKLAGDWSVRLGQPAVLGKLIVGIVIGPALLGWIENSDLIGELSQIGVLLLMFIAGLETDIQELNRNRNSSLAVAVGGIILPLLGGYLGGLAFGLDQPQSLFMGLLLSATSVSITVQTLKDMGRLDSRESVTILGAAVADDVLVVVLLAFLMSFMGAEDVSLGMVIGKKVLFFALCIGIGWKLVPWVMRRLAPLRVSESVISAALILCFFFAYMAEKLGVAAIIGAFAAGVALSMTPYKHEVEHKVEPIAYAIFVPVFFVSIGLEVSFQGLGDQILMIVILTVVAILTKLIGSGLGARLTGFSKRSSLGIGAGMVSRGEVALIIAAIGLEAGLLREYFTSTVLVVILTTLVTPPLLKIIFGEKEKTGRKTA</sequence>
<dbReference type="GO" id="GO:0008324">
    <property type="term" value="F:monoatomic cation transmembrane transporter activity"/>
    <property type="evidence" value="ECO:0007669"/>
    <property type="project" value="InterPro"/>
</dbReference>
<dbReference type="GO" id="GO:0006814">
    <property type="term" value="P:sodium ion transport"/>
    <property type="evidence" value="ECO:0007669"/>
    <property type="project" value="UniProtKB-KW"/>
</dbReference>
<feature type="transmembrane region" description="Helical" evidence="11">
    <location>
        <begin position="6"/>
        <end position="29"/>
    </location>
</feature>
<keyword evidence="9 11" id="KW-0472">Membrane</keyword>
<dbReference type="GO" id="GO:0016020">
    <property type="term" value="C:membrane"/>
    <property type="evidence" value="ECO:0007669"/>
    <property type="project" value="UniProtKB-SubCell"/>
</dbReference>
<evidence type="ECO:0000256" key="7">
    <source>
        <dbReference type="ARBA" id="ARBA00023053"/>
    </source>
</evidence>
<feature type="domain" description="Cation/H+ exchanger transmembrane" evidence="12">
    <location>
        <begin position="33"/>
        <end position="382"/>
    </location>
</feature>
<keyword evidence="8" id="KW-0406">Ion transport</keyword>
<dbReference type="Gene3D" id="1.20.1530.20">
    <property type="match status" value="1"/>
</dbReference>
<feature type="transmembrane region" description="Helical" evidence="11">
    <location>
        <begin position="156"/>
        <end position="179"/>
    </location>
</feature>
<dbReference type="PANTHER" id="PTHR43562">
    <property type="entry name" value="NAPA-TYPE SODIUM/HYDROGEN ANTIPORTER"/>
    <property type="match status" value="1"/>
</dbReference>
<comment type="similarity">
    <text evidence="2">Belongs to the monovalent cation:proton antiporter 2 (CPA2) transporter (TC 2.A.37) family.</text>
</comment>
<feature type="transmembrane region" description="Helical" evidence="11">
    <location>
        <begin position="41"/>
        <end position="59"/>
    </location>
</feature>
<evidence type="ECO:0000256" key="1">
    <source>
        <dbReference type="ARBA" id="ARBA00004141"/>
    </source>
</evidence>
<dbReference type="GO" id="GO:0015297">
    <property type="term" value="F:antiporter activity"/>
    <property type="evidence" value="ECO:0007669"/>
    <property type="project" value="UniProtKB-KW"/>
</dbReference>
<feature type="transmembrane region" description="Helical" evidence="11">
    <location>
        <begin position="275"/>
        <end position="293"/>
    </location>
</feature>
<keyword evidence="7" id="KW-0915">Sodium</keyword>
<dbReference type="EMBL" id="QBKR01000045">
    <property type="protein sequence ID" value="PTX48493.1"/>
    <property type="molecule type" value="Genomic_DNA"/>
</dbReference>
<feature type="transmembrane region" description="Helical" evidence="11">
    <location>
        <begin position="185"/>
        <end position="209"/>
    </location>
</feature>
<dbReference type="InterPro" id="IPR006153">
    <property type="entry name" value="Cation/H_exchanger_TM"/>
</dbReference>
<evidence type="ECO:0000256" key="9">
    <source>
        <dbReference type="ARBA" id="ARBA00023136"/>
    </source>
</evidence>
<name>A0A2T6AXF8_9BACL</name>
<comment type="caution">
    <text evidence="13">The sequence shown here is derived from an EMBL/GenBank/DDBJ whole genome shotgun (WGS) entry which is preliminary data.</text>
</comment>
<evidence type="ECO:0000256" key="6">
    <source>
        <dbReference type="ARBA" id="ARBA00022989"/>
    </source>
</evidence>
<dbReference type="AlphaFoldDB" id="A0A2T6AXF8"/>
<evidence type="ECO:0000256" key="4">
    <source>
        <dbReference type="ARBA" id="ARBA00022449"/>
    </source>
</evidence>
<evidence type="ECO:0000256" key="3">
    <source>
        <dbReference type="ARBA" id="ARBA00022448"/>
    </source>
</evidence>
<keyword evidence="6 11" id="KW-1133">Transmembrane helix</keyword>
<evidence type="ECO:0000313" key="14">
    <source>
        <dbReference type="Proteomes" id="UP000244240"/>
    </source>
</evidence>
<feature type="transmembrane region" description="Helical" evidence="11">
    <location>
        <begin position="221"/>
        <end position="239"/>
    </location>
</feature>
<evidence type="ECO:0000313" key="13">
    <source>
        <dbReference type="EMBL" id="PTX48493.1"/>
    </source>
</evidence>
<feature type="transmembrane region" description="Helical" evidence="11">
    <location>
        <begin position="96"/>
        <end position="120"/>
    </location>
</feature>
<proteinExistence type="inferred from homology"/>
<evidence type="ECO:0000256" key="11">
    <source>
        <dbReference type="SAM" id="Phobius"/>
    </source>
</evidence>
<evidence type="ECO:0000259" key="12">
    <source>
        <dbReference type="Pfam" id="PF00999"/>
    </source>
</evidence>
<dbReference type="GO" id="GO:1902600">
    <property type="term" value="P:proton transmembrane transport"/>
    <property type="evidence" value="ECO:0007669"/>
    <property type="project" value="InterPro"/>
</dbReference>
<keyword evidence="10" id="KW-0739">Sodium transport</keyword>
<evidence type="ECO:0000256" key="2">
    <source>
        <dbReference type="ARBA" id="ARBA00005551"/>
    </source>
</evidence>
<protein>
    <submittedName>
        <fullName evidence="13">Sodium/proton-potassium antiporter GerN (CPA2 family)</fullName>
    </submittedName>
</protein>
<keyword evidence="5 11" id="KW-0812">Transmembrane</keyword>
<evidence type="ECO:0000256" key="10">
    <source>
        <dbReference type="ARBA" id="ARBA00023201"/>
    </source>
</evidence>
<dbReference type="InterPro" id="IPR004771">
    <property type="entry name" value="K/H_exchanger"/>
</dbReference>
<keyword evidence="3" id="KW-0813">Transport</keyword>
<evidence type="ECO:0000256" key="5">
    <source>
        <dbReference type="ARBA" id="ARBA00022692"/>
    </source>
</evidence>
<feature type="transmembrane region" description="Helical" evidence="11">
    <location>
        <begin position="245"/>
        <end position="263"/>
    </location>
</feature>
<comment type="subcellular location">
    <subcellularLocation>
        <location evidence="1">Membrane</location>
        <topology evidence="1">Multi-pass membrane protein</topology>
    </subcellularLocation>
</comment>
<dbReference type="PANTHER" id="PTHR43562:SF3">
    <property type="entry name" value="SODIUM ION_PROTON EXCHANGER (EUROFUNG)"/>
    <property type="match status" value="1"/>
</dbReference>
<evidence type="ECO:0000256" key="8">
    <source>
        <dbReference type="ARBA" id="ARBA00023065"/>
    </source>
</evidence>
<feature type="transmembrane region" description="Helical" evidence="11">
    <location>
        <begin position="333"/>
        <end position="354"/>
    </location>
</feature>
<feature type="transmembrane region" description="Helical" evidence="11">
    <location>
        <begin position="366"/>
        <end position="385"/>
    </location>
</feature>
<keyword evidence="14" id="KW-1185">Reference proteome</keyword>
<organism evidence="13 14">
    <name type="scientific">Melghirimyces profundicolus</name>
    <dbReference type="NCBI Taxonomy" id="1242148"/>
    <lineage>
        <taxon>Bacteria</taxon>
        <taxon>Bacillati</taxon>
        <taxon>Bacillota</taxon>
        <taxon>Bacilli</taxon>
        <taxon>Bacillales</taxon>
        <taxon>Thermoactinomycetaceae</taxon>
        <taxon>Melghirimyces</taxon>
    </lineage>
</organism>
<gene>
    <name evidence="13" type="ORF">C8P63_1458</name>
</gene>
<feature type="transmembrane region" description="Helical" evidence="11">
    <location>
        <begin position="65"/>
        <end position="84"/>
    </location>
</feature>
<dbReference type="InterPro" id="IPR038770">
    <property type="entry name" value="Na+/solute_symporter_sf"/>
</dbReference>
<feature type="transmembrane region" description="Helical" evidence="11">
    <location>
        <begin position="299"/>
        <end position="321"/>
    </location>
</feature>
<accession>A0A2T6AXF8</accession>
<keyword evidence="4" id="KW-0050">Antiport</keyword>
<dbReference type="Proteomes" id="UP000244240">
    <property type="component" value="Unassembled WGS sequence"/>
</dbReference>
<reference evidence="13 14" key="1">
    <citation type="submission" date="2018-04" db="EMBL/GenBank/DDBJ databases">
        <title>Genomic Encyclopedia of Archaeal and Bacterial Type Strains, Phase II (KMG-II): from individual species to whole genera.</title>
        <authorList>
            <person name="Goeker M."/>
        </authorList>
    </citation>
    <scope>NUCLEOTIDE SEQUENCE [LARGE SCALE GENOMIC DNA]</scope>
    <source>
        <strain evidence="13 14">DSM 45787</strain>
    </source>
</reference>
<dbReference type="Pfam" id="PF00999">
    <property type="entry name" value="Na_H_Exchanger"/>
    <property type="match status" value="1"/>
</dbReference>